<proteinExistence type="predicted"/>
<dbReference type="EMBL" id="JAVRJZ010000013">
    <property type="protein sequence ID" value="KAK2714709.1"/>
    <property type="molecule type" value="Genomic_DNA"/>
</dbReference>
<feature type="region of interest" description="Disordered" evidence="1">
    <location>
        <begin position="140"/>
        <end position="169"/>
    </location>
</feature>
<feature type="compositionally biased region" description="Polar residues" evidence="1">
    <location>
        <begin position="201"/>
        <end position="224"/>
    </location>
</feature>
<evidence type="ECO:0000313" key="2">
    <source>
        <dbReference type="EMBL" id="KAK2714709.1"/>
    </source>
</evidence>
<dbReference type="EMBL" id="JAVRJZ010000013">
    <property type="protein sequence ID" value="KAK2714707.1"/>
    <property type="molecule type" value="Genomic_DNA"/>
</dbReference>
<reference evidence="2" key="1">
    <citation type="submission" date="2023-07" db="EMBL/GenBank/DDBJ databases">
        <title>Chromosome-level genome assembly of Artemia franciscana.</title>
        <authorList>
            <person name="Jo E."/>
        </authorList>
    </citation>
    <scope>NUCLEOTIDE SEQUENCE</scope>
    <source>
        <tissue evidence="2">Whole body</tissue>
    </source>
</reference>
<feature type="region of interest" description="Disordered" evidence="1">
    <location>
        <begin position="201"/>
        <end position="243"/>
    </location>
</feature>
<comment type="caution">
    <text evidence="2">The sequence shown here is derived from an EMBL/GenBank/DDBJ whole genome shotgun (WGS) entry which is preliminary data.</text>
</comment>
<organism evidence="2 3">
    <name type="scientific">Artemia franciscana</name>
    <name type="common">Brine shrimp</name>
    <name type="synonym">Artemia sanfranciscana</name>
    <dbReference type="NCBI Taxonomy" id="6661"/>
    <lineage>
        <taxon>Eukaryota</taxon>
        <taxon>Metazoa</taxon>
        <taxon>Ecdysozoa</taxon>
        <taxon>Arthropoda</taxon>
        <taxon>Crustacea</taxon>
        <taxon>Branchiopoda</taxon>
        <taxon>Anostraca</taxon>
        <taxon>Artemiidae</taxon>
        <taxon>Artemia</taxon>
    </lineage>
</organism>
<protein>
    <submittedName>
        <fullName evidence="2">Uncharacterized protein</fullName>
    </submittedName>
</protein>
<evidence type="ECO:0000313" key="3">
    <source>
        <dbReference type="Proteomes" id="UP001187531"/>
    </source>
</evidence>
<sequence length="407" mass="46075">MSLLWSRRLPREKELEEAFATTKLSGLKHWSKPENIPIVTSKDPQPAVLPDRIVMGGPISGFMVFFGDKDAWRVQPPEGKLPEMFKNLHLVRDHMGVNEMYHNVKSFVHAPRVHQILKESVKECVCNAWKEECLRKRRLPSRRKGKGAKAAHNLPSTLPSVAMHPQGRQVLPNPPCLMGILTSSSPRLMDDQRTICNNFQERQTSPNRPSSSPHLNKTQQWSLSSRDRAKSSHNLSLPHPRRPLVSNGMPLVWQGGNFSQTIHTKASPRDESSSRGRVQCWEQLTPRTAFNPASNILRPHCFSTNNTLSRSHPYLSSIQSQGNTVRMAEVMRPATDIKYQDFLNQFSAQPSENTFLNNFEDCHKKGTAGIGNIFSMNEEMAPNMRLGRKAGLLPHPAGLISYRGRRY</sequence>
<dbReference type="EMBL" id="JAVRJZ010000013">
    <property type="protein sequence ID" value="KAK2714708.1"/>
    <property type="molecule type" value="Genomic_DNA"/>
</dbReference>
<dbReference type="AlphaFoldDB" id="A0AA88HQJ4"/>
<evidence type="ECO:0000256" key="1">
    <source>
        <dbReference type="SAM" id="MobiDB-lite"/>
    </source>
</evidence>
<dbReference type="EMBL" id="JAVRJZ010000013">
    <property type="protein sequence ID" value="KAK2714710.1"/>
    <property type="molecule type" value="Genomic_DNA"/>
</dbReference>
<keyword evidence="3" id="KW-1185">Reference proteome</keyword>
<dbReference type="EMBL" id="JAVRJZ010000013">
    <property type="protein sequence ID" value="KAK2714711.1"/>
    <property type="molecule type" value="Genomic_DNA"/>
</dbReference>
<dbReference type="Proteomes" id="UP001187531">
    <property type="component" value="Unassembled WGS sequence"/>
</dbReference>
<feature type="compositionally biased region" description="Basic residues" evidence="1">
    <location>
        <begin position="140"/>
        <end position="149"/>
    </location>
</feature>
<accession>A0AA88HQJ4</accession>
<name>A0AA88HQJ4_ARTSF</name>
<gene>
    <name evidence="2" type="ORF">QYM36_009061</name>
</gene>